<comment type="caution">
    <text evidence="1">The sequence shown here is derived from an EMBL/GenBank/DDBJ whole genome shotgun (WGS) entry which is preliminary data.</text>
</comment>
<evidence type="ECO:0000313" key="2">
    <source>
        <dbReference type="Proteomes" id="UP000006201"/>
    </source>
</evidence>
<dbReference type="Proteomes" id="UP000006201">
    <property type="component" value="Unassembled WGS sequence"/>
</dbReference>
<organism evidence="1 2">
    <name type="scientific">Pseudoalteromonas tunicata D2</name>
    <dbReference type="NCBI Taxonomy" id="87626"/>
    <lineage>
        <taxon>Bacteria</taxon>
        <taxon>Pseudomonadati</taxon>
        <taxon>Pseudomonadota</taxon>
        <taxon>Gammaproteobacteria</taxon>
        <taxon>Alteromonadales</taxon>
        <taxon>Pseudoalteromonadaceae</taxon>
        <taxon>Pseudoalteromonas</taxon>
    </lineage>
</organism>
<proteinExistence type="predicted"/>
<protein>
    <submittedName>
        <fullName evidence="1">Uncharacterized protein</fullName>
    </submittedName>
</protein>
<dbReference type="EMBL" id="AAOH01000004">
    <property type="protein sequence ID" value="EAR28039.1"/>
    <property type="molecule type" value="Genomic_DNA"/>
</dbReference>
<reference evidence="1 2" key="1">
    <citation type="submission" date="2006-02" db="EMBL/GenBank/DDBJ databases">
        <authorList>
            <person name="Moran M.A."/>
            <person name="Kjelleberg S."/>
            <person name="Egan S."/>
            <person name="Saunders N."/>
            <person name="Thomas T."/>
            <person name="Ferriera S."/>
            <person name="Johnson J."/>
            <person name="Kravitz S."/>
            <person name="Halpern A."/>
            <person name="Remington K."/>
            <person name="Beeson K."/>
            <person name="Tran B."/>
            <person name="Rogers Y.-H."/>
            <person name="Friedman R."/>
            <person name="Venter J.C."/>
        </authorList>
    </citation>
    <scope>NUCLEOTIDE SEQUENCE [LARGE SCALE GENOMIC DNA]</scope>
    <source>
        <strain evidence="1 2">D2</strain>
    </source>
</reference>
<dbReference type="HOGENOM" id="CLU_3256696_0_0_6"/>
<keyword evidence="2" id="KW-1185">Reference proteome</keyword>
<accession>A4C9I1</accession>
<sequence length="42" mass="4882">MLACDLCDVRSLYVYIDNYSWSVIKVLALKVIKPAKKARRTH</sequence>
<name>A4C9I1_9GAMM</name>
<dbReference type="AlphaFoldDB" id="A4C9I1"/>
<evidence type="ECO:0000313" key="1">
    <source>
        <dbReference type="EMBL" id="EAR28039.1"/>
    </source>
</evidence>
<gene>
    <name evidence="1" type="ORF">PTD2_19527</name>
</gene>